<keyword evidence="3" id="KW-1185">Reference proteome</keyword>
<comment type="caution">
    <text evidence="2">The sequence shown here is derived from an EMBL/GenBank/DDBJ whole genome shotgun (WGS) entry which is preliminary data.</text>
</comment>
<dbReference type="InterPro" id="IPR010496">
    <property type="entry name" value="AL/BT2_dom"/>
</dbReference>
<dbReference type="GO" id="GO:0016787">
    <property type="term" value="F:hydrolase activity"/>
    <property type="evidence" value="ECO:0007669"/>
    <property type="project" value="InterPro"/>
</dbReference>
<evidence type="ECO:0000259" key="1">
    <source>
        <dbReference type="Pfam" id="PF06439"/>
    </source>
</evidence>
<dbReference type="AlphaFoldDB" id="A0A3R8R923"/>
<sequence>MLWHYEVGKTFKLPSEGGAKQPFKMGEHRELADARYHFLDGEWNSSEIVVMDSKYAIHKFNGQIVNLATDLGSAEGLIALEAETGEILWRNIEIKEYEEPVPMERFLKEETKKYE</sequence>
<feature type="domain" description="3-keto-alpha-glucoside-1,2-lyase/3-keto-2-hydroxy-glucal hydratase" evidence="1">
    <location>
        <begin position="27"/>
        <end position="95"/>
    </location>
</feature>
<accession>A0A3R8R923</accession>
<evidence type="ECO:0000313" key="2">
    <source>
        <dbReference type="EMBL" id="RRQ49626.1"/>
    </source>
</evidence>
<dbReference type="Gene3D" id="2.60.120.560">
    <property type="entry name" value="Exo-inulinase, domain 1"/>
    <property type="match status" value="1"/>
</dbReference>
<proteinExistence type="predicted"/>
<dbReference type="Proteomes" id="UP000286990">
    <property type="component" value="Unassembled WGS sequence"/>
</dbReference>
<dbReference type="RefSeq" id="WP_125221446.1">
    <property type="nucleotide sequence ID" value="NZ_QUSX01000001.1"/>
</dbReference>
<dbReference type="OrthoDB" id="259356at2"/>
<gene>
    <name evidence="2" type="ORF">DZC72_03250</name>
</gene>
<reference evidence="3" key="1">
    <citation type="submission" date="2018-12" db="EMBL/GenBank/DDBJ databases">
        <title>Maribacter lutimaris sp. nov., isolated from marine sediment.</title>
        <authorList>
            <person name="Kim K.K."/>
        </authorList>
    </citation>
    <scope>NUCLEOTIDE SEQUENCE [LARGE SCALE GENOMIC DNA]</scope>
    <source>
        <strain evidence="3">PoM-212</strain>
    </source>
</reference>
<organism evidence="2 3">
    <name type="scientific">Maribacter algicola</name>
    <dbReference type="NCBI Taxonomy" id="2498892"/>
    <lineage>
        <taxon>Bacteria</taxon>
        <taxon>Pseudomonadati</taxon>
        <taxon>Bacteroidota</taxon>
        <taxon>Flavobacteriia</taxon>
        <taxon>Flavobacteriales</taxon>
        <taxon>Flavobacteriaceae</taxon>
        <taxon>Maribacter</taxon>
    </lineage>
</organism>
<dbReference type="Pfam" id="PF06439">
    <property type="entry name" value="3keto-disac_hyd"/>
    <property type="match status" value="1"/>
</dbReference>
<evidence type="ECO:0000313" key="3">
    <source>
        <dbReference type="Proteomes" id="UP000286990"/>
    </source>
</evidence>
<dbReference type="EMBL" id="QUSX01000001">
    <property type="protein sequence ID" value="RRQ49626.1"/>
    <property type="molecule type" value="Genomic_DNA"/>
</dbReference>
<protein>
    <submittedName>
        <fullName evidence="2">DUF1080 domain-containing protein</fullName>
    </submittedName>
</protein>
<name>A0A3R8R923_9FLAO</name>